<evidence type="ECO:0000256" key="1">
    <source>
        <dbReference type="ARBA" id="ARBA00010617"/>
    </source>
</evidence>
<accession>A9SPV4</accession>
<keyword evidence="6" id="KW-0503">Monooxygenase</keyword>
<dbReference type="InterPro" id="IPR002401">
    <property type="entry name" value="Cyt_P450_E_grp-I"/>
</dbReference>
<evidence type="ECO:0000313" key="8">
    <source>
        <dbReference type="EMBL" id="PNR56060.1"/>
    </source>
</evidence>
<name>A9SPV4_PHYPA</name>
<keyword evidence="5 6" id="KW-0349">Heme</keyword>
<comment type="similarity">
    <text evidence="1 6">Belongs to the cytochrome P450 family.</text>
</comment>
<evidence type="ECO:0000256" key="4">
    <source>
        <dbReference type="ARBA" id="ARBA00023004"/>
    </source>
</evidence>
<keyword evidence="7" id="KW-1133">Transmembrane helix</keyword>
<proteinExistence type="inferred from homology"/>
<feature type="transmembrane region" description="Helical" evidence="7">
    <location>
        <begin position="36"/>
        <end position="53"/>
    </location>
</feature>
<dbReference type="PROSITE" id="PS00086">
    <property type="entry name" value="CYTOCHROME_P450"/>
    <property type="match status" value="1"/>
</dbReference>
<comment type="cofactor">
    <cofactor evidence="5">
        <name>heme</name>
        <dbReference type="ChEBI" id="CHEBI:30413"/>
    </cofactor>
</comment>
<reference evidence="8 10" key="1">
    <citation type="journal article" date="2008" name="Science">
        <title>The Physcomitrella genome reveals evolutionary insights into the conquest of land by plants.</title>
        <authorList>
            <person name="Rensing S."/>
            <person name="Lang D."/>
            <person name="Zimmer A."/>
            <person name="Terry A."/>
            <person name="Salamov A."/>
            <person name="Shapiro H."/>
            <person name="Nishiyama T."/>
            <person name="Perroud P.-F."/>
            <person name="Lindquist E."/>
            <person name="Kamisugi Y."/>
            <person name="Tanahashi T."/>
            <person name="Sakakibara K."/>
            <person name="Fujita T."/>
            <person name="Oishi K."/>
            <person name="Shin-I T."/>
            <person name="Kuroki Y."/>
            <person name="Toyoda A."/>
            <person name="Suzuki Y."/>
            <person name="Hashimoto A."/>
            <person name="Yamaguchi K."/>
            <person name="Sugano A."/>
            <person name="Kohara Y."/>
            <person name="Fujiyama A."/>
            <person name="Anterola A."/>
            <person name="Aoki S."/>
            <person name="Ashton N."/>
            <person name="Barbazuk W.B."/>
            <person name="Barker E."/>
            <person name="Bennetzen J."/>
            <person name="Bezanilla M."/>
            <person name="Blankenship R."/>
            <person name="Cho S.H."/>
            <person name="Dutcher S."/>
            <person name="Estelle M."/>
            <person name="Fawcett J.A."/>
            <person name="Gundlach H."/>
            <person name="Hanada K."/>
            <person name="Heyl A."/>
            <person name="Hicks K.A."/>
            <person name="Hugh J."/>
            <person name="Lohr M."/>
            <person name="Mayer K."/>
            <person name="Melkozernov A."/>
            <person name="Murata T."/>
            <person name="Nelson D."/>
            <person name="Pils B."/>
            <person name="Prigge M."/>
            <person name="Reiss B."/>
            <person name="Renner T."/>
            <person name="Rombauts S."/>
            <person name="Rushton P."/>
            <person name="Sanderfoot A."/>
            <person name="Schween G."/>
            <person name="Shiu S.-H."/>
            <person name="Stueber K."/>
            <person name="Theodoulou F.L."/>
            <person name="Tu H."/>
            <person name="Van de Peer Y."/>
            <person name="Verrier P.J."/>
            <person name="Waters E."/>
            <person name="Wood A."/>
            <person name="Yang L."/>
            <person name="Cove D."/>
            <person name="Cuming A."/>
            <person name="Hasebe M."/>
            <person name="Lucas S."/>
            <person name="Mishler D.B."/>
            <person name="Reski R."/>
            <person name="Grigoriev I."/>
            <person name="Quatrano R.S."/>
            <person name="Boore J.L."/>
        </authorList>
    </citation>
    <scope>NUCLEOTIDE SEQUENCE [LARGE SCALE GENOMIC DNA]</scope>
    <source>
        <strain evidence="9 10">cv. Gransden 2004</strain>
    </source>
</reference>
<dbReference type="STRING" id="3218.A9SPV4"/>
<dbReference type="RefSeq" id="XP_024372511.1">
    <property type="nucleotide sequence ID" value="XM_024516743.2"/>
</dbReference>
<keyword evidence="3 6" id="KW-0560">Oxidoreductase</keyword>
<keyword evidence="4 5" id="KW-0408">Iron</keyword>
<dbReference type="GO" id="GO:0044550">
    <property type="term" value="P:secondary metabolite biosynthetic process"/>
    <property type="evidence" value="ECO:0007669"/>
    <property type="project" value="UniProtKB-ARBA"/>
</dbReference>
<protein>
    <submittedName>
        <fullName evidence="8 9">Uncharacterized protein</fullName>
    </submittedName>
</protein>
<dbReference type="HOGENOM" id="CLU_001570_4_0_1"/>
<dbReference type="SUPFAM" id="SSF48264">
    <property type="entry name" value="Cytochrome P450"/>
    <property type="match status" value="1"/>
</dbReference>
<evidence type="ECO:0000256" key="5">
    <source>
        <dbReference type="PIRSR" id="PIRSR602401-1"/>
    </source>
</evidence>
<evidence type="ECO:0000256" key="2">
    <source>
        <dbReference type="ARBA" id="ARBA00022723"/>
    </source>
</evidence>
<gene>
    <name evidence="9" type="primary">LOC112280855</name>
    <name evidence="8" type="ORF">PHYPA_006957</name>
</gene>
<evidence type="ECO:0000313" key="10">
    <source>
        <dbReference type="Proteomes" id="UP000006727"/>
    </source>
</evidence>
<dbReference type="PRINTS" id="PR00385">
    <property type="entry name" value="P450"/>
</dbReference>
<dbReference type="Gene3D" id="1.10.630.10">
    <property type="entry name" value="Cytochrome P450"/>
    <property type="match status" value="1"/>
</dbReference>
<dbReference type="PaxDb" id="3218-PP1S102_74V6.1"/>
<dbReference type="EnsemblPlants" id="Pp3c4_30670V3.2">
    <property type="protein sequence ID" value="Pp3c4_30670V3.2"/>
    <property type="gene ID" value="Pp3c4_30670"/>
</dbReference>
<dbReference type="PANTHER" id="PTHR47944">
    <property type="entry name" value="CYTOCHROME P450 98A9"/>
    <property type="match status" value="1"/>
</dbReference>
<dbReference type="InterPro" id="IPR036396">
    <property type="entry name" value="Cyt_P450_sf"/>
</dbReference>
<dbReference type="Proteomes" id="UP000006727">
    <property type="component" value="Chromosome 4"/>
</dbReference>
<evidence type="ECO:0000256" key="7">
    <source>
        <dbReference type="SAM" id="Phobius"/>
    </source>
</evidence>
<dbReference type="InterPro" id="IPR017972">
    <property type="entry name" value="Cyt_P450_CS"/>
</dbReference>
<dbReference type="Gramene" id="Pp3c4_30670V3.2">
    <property type="protein sequence ID" value="Pp3c4_30670V3.2"/>
    <property type="gene ID" value="Pp3c4_30670"/>
</dbReference>
<dbReference type="InterPro" id="IPR001128">
    <property type="entry name" value="Cyt_P450"/>
</dbReference>
<dbReference type="eggNOG" id="KOG0156">
    <property type="taxonomic scope" value="Eukaryota"/>
</dbReference>
<keyword evidence="10" id="KW-1185">Reference proteome</keyword>
<dbReference type="GO" id="GO:0016709">
    <property type="term" value="F:oxidoreductase activity, acting on paired donors, with incorporation or reduction of molecular oxygen, NAD(P)H as one donor, and incorporation of one atom of oxygen"/>
    <property type="evidence" value="ECO:0000318"/>
    <property type="project" value="GO_Central"/>
</dbReference>
<dbReference type="Pfam" id="PF00067">
    <property type="entry name" value="p450"/>
    <property type="match status" value="1"/>
</dbReference>
<keyword evidence="7" id="KW-0812">Transmembrane</keyword>
<dbReference type="AlphaFoldDB" id="A9SPV4"/>
<organism evidence="8">
    <name type="scientific">Physcomitrium patens</name>
    <name type="common">Spreading-leaved earth moss</name>
    <name type="synonym">Physcomitrella patens</name>
    <dbReference type="NCBI Taxonomy" id="3218"/>
    <lineage>
        <taxon>Eukaryota</taxon>
        <taxon>Viridiplantae</taxon>
        <taxon>Streptophyta</taxon>
        <taxon>Embryophyta</taxon>
        <taxon>Bryophyta</taxon>
        <taxon>Bryophytina</taxon>
        <taxon>Bryopsida</taxon>
        <taxon>Funariidae</taxon>
        <taxon>Funariales</taxon>
        <taxon>Funariaceae</taxon>
        <taxon>Physcomitrium</taxon>
    </lineage>
</organism>
<dbReference type="PRINTS" id="PR00463">
    <property type="entry name" value="EP450I"/>
</dbReference>
<dbReference type="GO" id="GO:0005506">
    <property type="term" value="F:iron ion binding"/>
    <property type="evidence" value="ECO:0007669"/>
    <property type="project" value="InterPro"/>
</dbReference>
<reference evidence="8 10" key="2">
    <citation type="journal article" date="2018" name="Plant J.">
        <title>The Physcomitrella patens chromosome-scale assembly reveals moss genome structure and evolution.</title>
        <authorList>
            <person name="Lang D."/>
            <person name="Ullrich K.K."/>
            <person name="Murat F."/>
            <person name="Fuchs J."/>
            <person name="Jenkins J."/>
            <person name="Haas F.B."/>
            <person name="Piednoel M."/>
            <person name="Gundlach H."/>
            <person name="Van Bel M."/>
            <person name="Meyberg R."/>
            <person name="Vives C."/>
            <person name="Morata J."/>
            <person name="Symeonidi A."/>
            <person name="Hiss M."/>
            <person name="Muchero W."/>
            <person name="Kamisugi Y."/>
            <person name="Saleh O."/>
            <person name="Blanc G."/>
            <person name="Decker E.L."/>
            <person name="van Gessel N."/>
            <person name="Grimwood J."/>
            <person name="Hayes R.D."/>
            <person name="Graham S.W."/>
            <person name="Gunter L.E."/>
            <person name="McDaniel S.F."/>
            <person name="Hoernstein S.N.W."/>
            <person name="Larsson A."/>
            <person name="Li F.W."/>
            <person name="Perroud P.F."/>
            <person name="Phillips J."/>
            <person name="Ranjan P."/>
            <person name="Rokshar D.S."/>
            <person name="Rothfels C.J."/>
            <person name="Schneider L."/>
            <person name="Shu S."/>
            <person name="Stevenson D.W."/>
            <person name="Thummler F."/>
            <person name="Tillich M."/>
            <person name="Villarreal Aguilar J.C."/>
            <person name="Widiez T."/>
            <person name="Wong G.K."/>
            <person name="Wymore A."/>
            <person name="Zhang Y."/>
            <person name="Zimmer A.D."/>
            <person name="Quatrano R.S."/>
            <person name="Mayer K.F.X."/>
            <person name="Goodstein D."/>
            <person name="Casacuberta J.M."/>
            <person name="Vandepoele K."/>
            <person name="Reski R."/>
            <person name="Cuming A.C."/>
            <person name="Tuskan G.A."/>
            <person name="Maumus F."/>
            <person name="Salse J."/>
            <person name="Schmutz J."/>
            <person name="Rensing S.A."/>
        </authorList>
    </citation>
    <scope>NUCLEOTIDE SEQUENCE [LARGE SCALE GENOMIC DNA]</scope>
    <source>
        <strain evidence="9 10">cv. Gransden 2004</strain>
    </source>
</reference>
<dbReference type="Gramene" id="Pp3c4_30670V3.1">
    <property type="protein sequence ID" value="Pp3c4_30670V3.1"/>
    <property type="gene ID" value="Pp3c4_30670"/>
</dbReference>
<dbReference type="GeneID" id="112280855"/>
<dbReference type="PANTHER" id="PTHR47944:SF4">
    <property type="entry name" value="OS09G0441700 PROTEIN"/>
    <property type="match status" value="1"/>
</dbReference>
<dbReference type="EMBL" id="ABEU02000004">
    <property type="protein sequence ID" value="PNR56060.1"/>
    <property type="molecule type" value="Genomic_DNA"/>
</dbReference>
<feature type="binding site" description="axial binding residue" evidence="5">
    <location>
        <position position="481"/>
    </location>
    <ligand>
        <name>heme</name>
        <dbReference type="ChEBI" id="CHEBI:30413"/>
    </ligand>
    <ligandPart>
        <name>Fe</name>
        <dbReference type="ChEBI" id="CHEBI:18248"/>
    </ligandPart>
</feature>
<dbReference type="CDD" id="cd20618">
    <property type="entry name" value="CYP71_clan"/>
    <property type="match status" value="1"/>
</dbReference>
<dbReference type="GO" id="GO:0020037">
    <property type="term" value="F:heme binding"/>
    <property type="evidence" value="ECO:0007669"/>
    <property type="project" value="InterPro"/>
</dbReference>
<evidence type="ECO:0000313" key="9">
    <source>
        <dbReference type="EnsemblPlants" id="Pp3c4_30670V3.1"/>
    </source>
</evidence>
<evidence type="ECO:0000256" key="3">
    <source>
        <dbReference type="ARBA" id="ARBA00023002"/>
    </source>
</evidence>
<reference evidence="9" key="3">
    <citation type="submission" date="2020-12" db="UniProtKB">
        <authorList>
            <consortium name="EnsemblPlants"/>
        </authorList>
    </citation>
    <scope>IDENTIFICATION</scope>
</reference>
<keyword evidence="2 5" id="KW-0479">Metal-binding</keyword>
<dbReference type="EnsemblPlants" id="Pp3c4_30670V3.1">
    <property type="protein sequence ID" value="Pp3c4_30670V3.1"/>
    <property type="gene ID" value="Pp3c4_30670"/>
</dbReference>
<keyword evidence="7" id="KW-0472">Membrane</keyword>
<dbReference type="OrthoDB" id="1055148at2759"/>
<dbReference type="OMA" id="YHIVEDA"/>
<sequence length="548" mass="61105">MAHLHTRLSEEAEAWIATGVDSFSRWQEYAAGFGRATYIVAALGFFAVVILELHNSRKRRLSKLPPGPFQWPYLGSLPNLLLTVGVTSSFRLREKVSELGRNHGPLMFLQIADTQILIVSSGTAAKEVLIARDEEFNFRPQCAVGKYLGFGSSDIAFAEGRHHWYLRKLCDTRLFSADSFVSYGHIPRAEALKMLHSVWEASKKGNGISVRETVTAFVRNSLCGMLLGSAHLDIENVSLQFTEKTLITLLDETICVVGEITLSDLAPGLKRVDFHGRTRKLKELHERWEKYLRVILEDRSHRLEKSAKPEALVDVLLSLDDADMKLSNEAIMGVLLDTLVGGVYSTSATIEWALAELVRHPGVLEKVQLEMSEVVGPYHIVEDAEISQLPYFQATVKETLRLHPVVPMSLPHMNKVATSISRYQIPANTSVVIDYKAIARDPAAWHKPLRFDPSRFLHTSAASQIDNIFKFLPFGYGRRGCPGANFAAVLLQLALAHLIQAFDWAPTKGQLPHDIDVKESPGLVCFRFSPLVLSSTPRLANSLYQVSP</sequence>
<evidence type="ECO:0000256" key="6">
    <source>
        <dbReference type="RuleBase" id="RU000461"/>
    </source>
</evidence>
<dbReference type="GO" id="GO:0016020">
    <property type="term" value="C:membrane"/>
    <property type="evidence" value="ECO:0000318"/>
    <property type="project" value="GO_Central"/>
</dbReference>